<comment type="caution">
    <text evidence="2">The sequence shown here is derived from an EMBL/GenBank/DDBJ whole genome shotgun (WGS) entry which is preliminary data.</text>
</comment>
<evidence type="ECO:0000313" key="3">
    <source>
        <dbReference type="Proteomes" id="UP001335910"/>
    </source>
</evidence>
<protein>
    <recommendedName>
        <fullName evidence="1">Thoeris anti-defense 2-like domain-containing protein</fullName>
    </recommendedName>
</protein>
<dbReference type="EMBL" id="JAZKLI010000001">
    <property type="protein sequence ID" value="MEE9684782.1"/>
    <property type="molecule type" value="Genomic_DNA"/>
</dbReference>
<feature type="domain" description="Thoeris anti-defense 2-like" evidence="1">
    <location>
        <begin position="4"/>
        <end position="34"/>
    </location>
</feature>
<reference evidence="2 3" key="1">
    <citation type="submission" date="2023-10" db="EMBL/GenBank/DDBJ databases">
        <title>Wastewater isolates of ESBL- and carbapenemase-producing Gram-negative bacteria from New Zealand.</title>
        <authorList>
            <person name="Straub C."/>
            <person name="Weaver L."/>
            <person name="Cornelius A."/>
            <person name="Mcgill E."/>
            <person name="Dyet K."/>
            <person name="White L."/>
            <person name="Pattis I."/>
        </authorList>
    </citation>
    <scope>NUCLEOTIDE SEQUENCE [LARGE SCALE GENOMIC DNA]</scope>
    <source>
        <strain evidence="2 3">ESBL35</strain>
    </source>
</reference>
<proteinExistence type="predicted"/>
<evidence type="ECO:0000313" key="2">
    <source>
        <dbReference type="EMBL" id="MEE9684782.1"/>
    </source>
</evidence>
<accession>A0ABU7UFQ0</accession>
<dbReference type="Pfam" id="PF11195">
    <property type="entry name" value="Tad2-like"/>
    <property type="match status" value="1"/>
</dbReference>
<gene>
    <name evidence="2" type="ORF">V4839_15070</name>
</gene>
<keyword evidence="3" id="KW-1185">Reference proteome</keyword>
<evidence type="ECO:0000259" key="1">
    <source>
        <dbReference type="Pfam" id="PF11195"/>
    </source>
</evidence>
<dbReference type="InterPro" id="IPR021361">
    <property type="entry name" value="Tad2-like_dom"/>
</dbReference>
<sequence>MMQMTFGEAVEHIQVGGQCASANWNENGMHIYIEYGVISGETL</sequence>
<name>A0ABU7UFQ0_LELAM</name>
<dbReference type="RefSeq" id="WP_331393321.1">
    <property type="nucleotide sequence ID" value="NZ_JAZKLI010000001.1"/>
</dbReference>
<dbReference type="Proteomes" id="UP001335910">
    <property type="component" value="Unassembled WGS sequence"/>
</dbReference>
<organism evidence="2 3">
    <name type="scientific">Lelliottia amnigena</name>
    <name type="common">Enterobacter amnigenus</name>
    <dbReference type="NCBI Taxonomy" id="61646"/>
    <lineage>
        <taxon>Bacteria</taxon>
        <taxon>Pseudomonadati</taxon>
        <taxon>Pseudomonadota</taxon>
        <taxon>Gammaproteobacteria</taxon>
        <taxon>Enterobacterales</taxon>
        <taxon>Enterobacteriaceae</taxon>
        <taxon>Lelliottia</taxon>
    </lineage>
</organism>